<reference evidence="2" key="1">
    <citation type="journal article" date="2020" name="Nature">
        <title>Giant virus diversity and host interactions through global metagenomics.</title>
        <authorList>
            <person name="Schulz F."/>
            <person name="Roux S."/>
            <person name="Paez-Espino D."/>
            <person name="Jungbluth S."/>
            <person name="Walsh D.A."/>
            <person name="Denef V.J."/>
            <person name="McMahon K.D."/>
            <person name="Konstantinidis K.T."/>
            <person name="Eloe-Fadrosh E.A."/>
            <person name="Kyrpides N.C."/>
            <person name="Woyke T."/>
        </authorList>
    </citation>
    <scope>NUCLEOTIDE SEQUENCE</scope>
    <source>
        <strain evidence="2">GVMAG-M-3300024258-28</strain>
    </source>
</reference>
<evidence type="ECO:0000313" key="2">
    <source>
        <dbReference type="EMBL" id="QHT94471.1"/>
    </source>
</evidence>
<keyword evidence="1" id="KW-0472">Membrane</keyword>
<feature type="transmembrane region" description="Helical" evidence="1">
    <location>
        <begin position="21"/>
        <end position="45"/>
    </location>
</feature>
<name>A0A6C0IMM0_9ZZZZ</name>
<organism evidence="2">
    <name type="scientific">viral metagenome</name>
    <dbReference type="NCBI Taxonomy" id="1070528"/>
    <lineage>
        <taxon>unclassified sequences</taxon>
        <taxon>metagenomes</taxon>
        <taxon>organismal metagenomes</taxon>
    </lineage>
</organism>
<accession>A0A6C0IMM0</accession>
<dbReference type="EMBL" id="MN740222">
    <property type="protein sequence ID" value="QHT94471.1"/>
    <property type="molecule type" value="Genomic_DNA"/>
</dbReference>
<sequence>MNEFEDSLKIMSYYHTSLRNIGVFTSTSFAGAIYSIILLNIFTYML</sequence>
<evidence type="ECO:0000256" key="1">
    <source>
        <dbReference type="SAM" id="Phobius"/>
    </source>
</evidence>
<keyword evidence="1" id="KW-1133">Transmembrane helix</keyword>
<proteinExistence type="predicted"/>
<keyword evidence="1" id="KW-0812">Transmembrane</keyword>
<dbReference type="AlphaFoldDB" id="A0A6C0IMM0"/>
<protein>
    <submittedName>
        <fullName evidence="2">Uncharacterized protein</fullName>
    </submittedName>
</protein>